<feature type="compositionally biased region" description="Basic residues" evidence="1">
    <location>
        <begin position="7"/>
        <end position="22"/>
    </location>
</feature>
<reference evidence="2 3" key="1">
    <citation type="submission" date="2016-10" db="EMBL/GenBank/DDBJ databases">
        <authorList>
            <person name="de Groot N.N."/>
        </authorList>
    </citation>
    <scope>NUCLEOTIDE SEQUENCE [LARGE SCALE GENOMIC DNA]</scope>
    <source>
        <strain evidence="2 3">DSM 44149</strain>
    </source>
</reference>
<proteinExistence type="predicted"/>
<keyword evidence="3" id="KW-1185">Reference proteome</keyword>
<sequence>MVSANARPRKRVFGRHSSGHSRRGFLRAGLAGAVVLPLTACTGEPAQNKPDPLEELAAQARSDADLAKAIAVAHPSLAAKADAVATDRRAHHGAIEKELNRARPARVSTTATPPPAPAPSAPQQASAALSALKDAVTNGEKRAAELVPSLPKHRAGLIGSVAASCACLREVLA</sequence>
<dbReference type="InterPro" id="IPR006311">
    <property type="entry name" value="TAT_signal"/>
</dbReference>
<dbReference type="eggNOG" id="ENOG5034ATC">
    <property type="taxonomic scope" value="Bacteria"/>
</dbReference>
<dbReference type="STRING" id="211114.SAMN04489726_4037"/>
<accession>A0A1G9X8K6</accession>
<feature type="compositionally biased region" description="Basic and acidic residues" evidence="1">
    <location>
        <begin position="85"/>
        <end position="101"/>
    </location>
</feature>
<dbReference type="EMBL" id="LT629701">
    <property type="protein sequence ID" value="SDM92655.1"/>
    <property type="molecule type" value="Genomic_DNA"/>
</dbReference>
<dbReference type="RefSeq" id="WP_043812102.1">
    <property type="nucleotide sequence ID" value="NZ_JOEF01000013.1"/>
</dbReference>
<dbReference type="AlphaFoldDB" id="A0A1G9X8K6"/>
<name>A0A1G9X8K6_ALLAB</name>
<feature type="region of interest" description="Disordered" evidence="1">
    <location>
        <begin position="1"/>
        <end position="22"/>
    </location>
</feature>
<evidence type="ECO:0000313" key="3">
    <source>
        <dbReference type="Proteomes" id="UP000183376"/>
    </source>
</evidence>
<protein>
    <submittedName>
        <fullName evidence="2">Uncharacterized protein</fullName>
    </submittedName>
</protein>
<organism evidence="2 3">
    <name type="scientific">Allokutzneria albata</name>
    <name type="common">Kibdelosporangium albatum</name>
    <dbReference type="NCBI Taxonomy" id="211114"/>
    <lineage>
        <taxon>Bacteria</taxon>
        <taxon>Bacillati</taxon>
        <taxon>Actinomycetota</taxon>
        <taxon>Actinomycetes</taxon>
        <taxon>Pseudonocardiales</taxon>
        <taxon>Pseudonocardiaceae</taxon>
        <taxon>Allokutzneria</taxon>
    </lineage>
</organism>
<dbReference type="Proteomes" id="UP000183376">
    <property type="component" value="Chromosome I"/>
</dbReference>
<feature type="region of interest" description="Disordered" evidence="1">
    <location>
        <begin position="84"/>
        <end position="128"/>
    </location>
</feature>
<dbReference type="PROSITE" id="PS51318">
    <property type="entry name" value="TAT"/>
    <property type="match status" value="1"/>
</dbReference>
<evidence type="ECO:0000313" key="2">
    <source>
        <dbReference type="EMBL" id="SDM92655.1"/>
    </source>
</evidence>
<evidence type="ECO:0000256" key="1">
    <source>
        <dbReference type="SAM" id="MobiDB-lite"/>
    </source>
</evidence>
<gene>
    <name evidence="2" type="ORF">SAMN04489726_4037</name>
</gene>